<gene>
    <name evidence="1" type="ORF">TNIN_74131</name>
</gene>
<keyword evidence="2" id="KW-1185">Reference proteome</keyword>
<sequence length="162" mass="18310">MRKKRYEYGLSVSWEGWEEEAGFQSRFQSFKERVIGRCFDERGKGTCVASSFSAGEVPWVGMRVFFNVSCHRVSTGISAMWGDARSHLDGGIGVSYDLVMEIGLESLSNVFWGGGFGDNSSVVSEKADFNQWRGGEVMREDVIEYRTEVGPLRRARLDFYSI</sequence>
<dbReference type="EMBL" id="BMAV01021196">
    <property type="protein sequence ID" value="GFY75158.1"/>
    <property type="molecule type" value="Genomic_DNA"/>
</dbReference>
<organism evidence="1 2">
    <name type="scientific">Trichonephila inaurata madagascariensis</name>
    <dbReference type="NCBI Taxonomy" id="2747483"/>
    <lineage>
        <taxon>Eukaryota</taxon>
        <taxon>Metazoa</taxon>
        <taxon>Ecdysozoa</taxon>
        <taxon>Arthropoda</taxon>
        <taxon>Chelicerata</taxon>
        <taxon>Arachnida</taxon>
        <taxon>Araneae</taxon>
        <taxon>Araneomorphae</taxon>
        <taxon>Entelegynae</taxon>
        <taxon>Araneoidea</taxon>
        <taxon>Nephilidae</taxon>
        <taxon>Trichonephila</taxon>
        <taxon>Trichonephila inaurata</taxon>
    </lineage>
</organism>
<evidence type="ECO:0000313" key="1">
    <source>
        <dbReference type="EMBL" id="GFY75158.1"/>
    </source>
</evidence>
<name>A0A8X6YML5_9ARAC</name>
<evidence type="ECO:0000313" key="2">
    <source>
        <dbReference type="Proteomes" id="UP000886998"/>
    </source>
</evidence>
<comment type="caution">
    <text evidence="1">The sequence shown here is derived from an EMBL/GenBank/DDBJ whole genome shotgun (WGS) entry which is preliminary data.</text>
</comment>
<reference evidence="1" key="1">
    <citation type="submission" date="2020-08" db="EMBL/GenBank/DDBJ databases">
        <title>Multicomponent nature underlies the extraordinary mechanical properties of spider dragline silk.</title>
        <authorList>
            <person name="Kono N."/>
            <person name="Nakamura H."/>
            <person name="Mori M."/>
            <person name="Yoshida Y."/>
            <person name="Ohtoshi R."/>
            <person name="Malay A.D."/>
            <person name="Moran D.A.P."/>
            <person name="Tomita M."/>
            <person name="Numata K."/>
            <person name="Arakawa K."/>
        </authorList>
    </citation>
    <scope>NUCLEOTIDE SEQUENCE</scope>
</reference>
<dbReference type="AlphaFoldDB" id="A0A8X6YML5"/>
<proteinExistence type="predicted"/>
<dbReference type="Proteomes" id="UP000886998">
    <property type="component" value="Unassembled WGS sequence"/>
</dbReference>
<accession>A0A8X6YML5</accession>
<protein>
    <submittedName>
        <fullName evidence="1">Uncharacterized protein</fullName>
    </submittedName>
</protein>